<feature type="region of interest" description="Disordered" evidence="2">
    <location>
        <begin position="381"/>
        <end position="434"/>
    </location>
</feature>
<proteinExistence type="predicted"/>
<sequence length="434" mass="51134">MAATLSPPTPPSTPPRNTKLWDPVSTLQIYNADYYNKFTCLGYAETQGRRCRLPPAQGGQPRVFEILEKLAYRTPNFKQMEKELGKAAHAGLCGRWHSWKDTERQLRYVMREFETYLNLIDKPTQRCETQVTTPIKEEDAVEAPTKIVNNVEATVRNLKQTKDMLEAALQKAISQTAKQKENFTCELHKKDEMLKKQVQLEGELMQQRLAIERRKDEQHTAQLDAAKKARQAEERQRLALESKLQSQQDSLAKVQRCLDTEKENSQKLQHDLKQQQTQNESLQEDLRRTTEQKNELRQRFEREQESSQRTQDTLAQQQAQHQSFRDALRQERKALVKLTEDHKREKENARGEREALQRLKELREREQQEYHRLKAAFDSLQQNQHRLVKDRSRSHRELRRTYQESEAEQTSVDSVPTSNTSRVKQFLSSRSWKR</sequence>
<accession>A0A6A6GTK9</accession>
<evidence type="ECO:0000256" key="2">
    <source>
        <dbReference type="SAM" id="MobiDB-lite"/>
    </source>
</evidence>
<feature type="compositionally biased region" description="Basic and acidic residues" evidence="2">
    <location>
        <begin position="284"/>
        <end position="306"/>
    </location>
</feature>
<keyword evidence="4" id="KW-1185">Reference proteome</keyword>
<feature type="coiled-coil region" evidence="1">
    <location>
        <begin position="148"/>
        <end position="175"/>
    </location>
</feature>
<evidence type="ECO:0000256" key="1">
    <source>
        <dbReference type="SAM" id="Coils"/>
    </source>
</evidence>
<feature type="region of interest" description="Disordered" evidence="2">
    <location>
        <begin position="1"/>
        <end position="20"/>
    </location>
</feature>
<reference evidence="3" key="1">
    <citation type="journal article" date="2020" name="Stud. Mycol.">
        <title>101 Dothideomycetes genomes: a test case for predicting lifestyles and emergence of pathogens.</title>
        <authorList>
            <person name="Haridas S."/>
            <person name="Albert R."/>
            <person name="Binder M."/>
            <person name="Bloem J."/>
            <person name="Labutti K."/>
            <person name="Salamov A."/>
            <person name="Andreopoulos B."/>
            <person name="Baker S."/>
            <person name="Barry K."/>
            <person name="Bills G."/>
            <person name="Bluhm B."/>
            <person name="Cannon C."/>
            <person name="Castanera R."/>
            <person name="Culley D."/>
            <person name="Daum C."/>
            <person name="Ezra D."/>
            <person name="Gonzalez J."/>
            <person name="Henrissat B."/>
            <person name="Kuo A."/>
            <person name="Liang C."/>
            <person name="Lipzen A."/>
            <person name="Lutzoni F."/>
            <person name="Magnuson J."/>
            <person name="Mondo S."/>
            <person name="Nolan M."/>
            <person name="Ohm R."/>
            <person name="Pangilinan J."/>
            <person name="Park H.-J."/>
            <person name="Ramirez L."/>
            <person name="Alfaro M."/>
            <person name="Sun H."/>
            <person name="Tritt A."/>
            <person name="Yoshinaga Y."/>
            <person name="Zwiers L.-H."/>
            <person name="Turgeon B."/>
            <person name="Goodwin S."/>
            <person name="Spatafora J."/>
            <person name="Crous P."/>
            <person name="Grigoriev I."/>
        </authorList>
    </citation>
    <scope>NUCLEOTIDE SEQUENCE</scope>
    <source>
        <strain evidence="3">Tuck. ex Michener</strain>
    </source>
</reference>
<feature type="compositionally biased region" description="Basic and acidic residues" evidence="2">
    <location>
        <begin position="213"/>
        <end position="240"/>
    </location>
</feature>
<protein>
    <submittedName>
        <fullName evidence="3">Uncharacterized protein</fullName>
    </submittedName>
</protein>
<gene>
    <name evidence="3" type="ORF">EV356DRAFT_537758</name>
</gene>
<dbReference type="OrthoDB" id="8062037at2759"/>
<feature type="compositionally biased region" description="Polar residues" evidence="2">
    <location>
        <begin position="408"/>
        <end position="434"/>
    </location>
</feature>
<evidence type="ECO:0000313" key="3">
    <source>
        <dbReference type="EMBL" id="KAF2228820.1"/>
    </source>
</evidence>
<keyword evidence="1" id="KW-0175">Coiled coil</keyword>
<dbReference type="EMBL" id="ML991889">
    <property type="protein sequence ID" value="KAF2228820.1"/>
    <property type="molecule type" value="Genomic_DNA"/>
</dbReference>
<feature type="compositionally biased region" description="Low complexity" evidence="2">
    <location>
        <begin position="307"/>
        <end position="322"/>
    </location>
</feature>
<name>A0A6A6GTK9_VIRVR</name>
<dbReference type="AlphaFoldDB" id="A0A6A6GTK9"/>
<dbReference type="Proteomes" id="UP000800092">
    <property type="component" value="Unassembled WGS sequence"/>
</dbReference>
<feature type="compositionally biased region" description="Basic residues" evidence="2">
    <location>
        <begin position="386"/>
        <end position="398"/>
    </location>
</feature>
<organism evidence="3 4">
    <name type="scientific">Viridothelium virens</name>
    <name type="common">Speckled blister lichen</name>
    <name type="synonym">Trypethelium virens</name>
    <dbReference type="NCBI Taxonomy" id="1048519"/>
    <lineage>
        <taxon>Eukaryota</taxon>
        <taxon>Fungi</taxon>
        <taxon>Dikarya</taxon>
        <taxon>Ascomycota</taxon>
        <taxon>Pezizomycotina</taxon>
        <taxon>Dothideomycetes</taxon>
        <taxon>Dothideomycetes incertae sedis</taxon>
        <taxon>Trypetheliales</taxon>
        <taxon>Trypetheliaceae</taxon>
        <taxon>Viridothelium</taxon>
    </lineage>
</organism>
<evidence type="ECO:0000313" key="4">
    <source>
        <dbReference type="Proteomes" id="UP000800092"/>
    </source>
</evidence>
<feature type="region of interest" description="Disordered" evidence="2">
    <location>
        <begin position="213"/>
        <end position="245"/>
    </location>
</feature>
<feature type="region of interest" description="Disordered" evidence="2">
    <location>
        <begin position="265"/>
        <end position="324"/>
    </location>
</feature>